<evidence type="ECO:0000313" key="1">
    <source>
        <dbReference type="EMBL" id="GGI03835.1"/>
    </source>
</evidence>
<protein>
    <submittedName>
        <fullName evidence="1">Uncharacterized protein</fullName>
    </submittedName>
</protein>
<dbReference type="AlphaFoldDB" id="A0A8J3ESP0"/>
<keyword evidence="2" id="KW-1185">Reference proteome</keyword>
<name>A0A8J3ESP0_9ACTN</name>
<reference evidence="1" key="1">
    <citation type="journal article" date="2014" name="Int. J. Syst. Evol. Microbiol.">
        <title>Complete genome sequence of Corynebacterium casei LMG S-19264T (=DSM 44701T), isolated from a smear-ripened cheese.</title>
        <authorList>
            <consortium name="US DOE Joint Genome Institute (JGI-PGF)"/>
            <person name="Walter F."/>
            <person name="Albersmeier A."/>
            <person name="Kalinowski J."/>
            <person name="Ruckert C."/>
        </authorList>
    </citation>
    <scope>NUCLEOTIDE SEQUENCE</scope>
    <source>
        <strain evidence="1">CGMCC 1.14988</strain>
    </source>
</reference>
<dbReference type="EMBL" id="BMHA01000002">
    <property type="protein sequence ID" value="GGI03835.1"/>
    <property type="molecule type" value="Genomic_DNA"/>
</dbReference>
<organism evidence="1 2">
    <name type="scientific">Egicoccus halophilus</name>
    <dbReference type="NCBI Taxonomy" id="1670830"/>
    <lineage>
        <taxon>Bacteria</taxon>
        <taxon>Bacillati</taxon>
        <taxon>Actinomycetota</taxon>
        <taxon>Nitriliruptoria</taxon>
        <taxon>Egicoccales</taxon>
        <taxon>Egicoccaceae</taxon>
        <taxon>Egicoccus</taxon>
    </lineage>
</organism>
<evidence type="ECO:0000313" key="2">
    <source>
        <dbReference type="Proteomes" id="UP000650511"/>
    </source>
</evidence>
<accession>A0A8J3ESP0</accession>
<dbReference type="RefSeq" id="WP_130650901.1">
    <property type="nucleotide sequence ID" value="NZ_BMHA01000002.1"/>
</dbReference>
<dbReference type="Proteomes" id="UP000650511">
    <property type="component" value="Unassembled WGS sequence"/>
</dbReference>
<comment type="caution">
    <text evidence="1">The sequence shown here is derived from an EMBL/GenBank/DDBJ whole genome shotgun (WGS) entry which is preliminary data.</text>
</comment>
<reference evidence="1" key="2">
    <citation type="submission" date="2020-09" db="EMBL/GenBank/DDBJ databases">
        <authorList>
            <person name="Sun Q."/>
            <person name="Zhou Y."/>
        </authorList>
    </citation>
    <scope>NUCLEOTIDE SEQUENCE</scope>
    <source>
        <strain evidence="1">CGMCC 1.14988</strain>
    </source>
</reference>
<proteinExistence type="predicted"/>
<gene>
    <name evidence="1" type="ORF">GCM10011354_06030</name>
</gene>
<sequence length="73" mass="8550">MERSLEAERHPSHQMLDRVEHTIYDRESAERYLEELLDLVASQRYPSHRMLARIERVLTLLALADAESEAEDG</sequence>